<dbReference type="AlphaFoldDB" id="A0A657PYB6"/>
<reference evidence="5 6" key="1">
    <citation type="submission" date="2018-01" db="EMBL/GenBank/DDBJ databases">
        <title>Novel co-symbiosis in the lucinid bivalve Phacoides pectinatus.</title>
        <authorList>
            <person name="Lim S.J."/>
            <person name="Davis B.G."/>
            <person name="Gill D.E."/>
            <person name="Engel A.S."/>
            <person name="Anderson L.C."/>
            <person name="Campbell B.J."/>
        </authorList>
    </citation>
    <scope>NUCLEOTIDE SEQUENCE [LARGE SCALE GENOMIC DNA]</scope>
    <source>
        <strain evidence="5">N3_P5</strain>
    </source>
</reference>
<protein>
    <submittedName>
        <fullName evidence="5">Heat-shock protein</fullName>
    </submittedName>
</protein>
<dbReference type="Pfam" id="PF00011">
    <property type="entry name" value="HSP20"/>
    <property type="match status" value="1"/>
</dbReference>
<evidence type="ECO:0000256" key="1">
    <source>
        <dbReference type="ARBA" id="ARBA00023016"/>
    </source>
</evidence>
<dbReference type="PANTHER" id="PTHR47062">
    <property type="match status" value="1"/>
</dbReference>
<sequence length="152" mass="17410">MNAIDFTPLFRTAIGFDRLTEALESAYRADATGGYPPYNIELTGEDRYRITMAVAGFRDEDFDIEVKQNILRVRGARKEENGGAKYLHRGIATRSFERNFQLADYVRVEGAELRDGLLHIDLAREIPEAMRPRRIEIRSDRDSVIEDQSQVA</sequence>
<dbReference type="Proteomes" id="UP000250928">
    <property type="component" value="Unassembled WGS sequence"/>
</dbReference>
<dbReference type="SUPFAM" id="SSF49764">
    <property type="entry name" value="HSP20-like chaperones"/>
    <property type="match status" value="1"/>
</dbReference>
<dbReference type="PANTHER" id="PTHR47062:SF1">
    <property type="entry name" value="SMALL HEAT SHOCK PROTEIN IBPA"/>
    <property type="match status" value="1"/>
</dbReference>
<evidence type="ECO:0000256" key="3">
    <source>
        <dbReference type="RuleBase" id="RU003616"/>
    </source>
</evidence>
<dbReference type="InterPro" id="IPR002068">
    <property type="entry name" value="A-crystallin/Hsp20_dom"/>
</dbReference>
<evidence type="ECO:0000313" key="5">
    <source>
        <dbReference type="EMBL" id="PUE01641.1"/>
    </source>
</evidence>
<comment type="similarity">
    <text evidence="2 3">Belongs to the small heat shock protein (HSP20) family.</text>
</comment>
<feature type="domain" description="SHSP" evidence="4">
    <location>
        <begin position="29"/>
        <end position="140"/>
    </location>
</feature>
<organism evidence="5 6">
    <name type="scientific">Candidatus Sedimenticola endophacoides</name>
    <dbReference type="NCBI Taxonomy" id="2548426"/>
    <lineage>
        <taxon>Bacteria</taxon>
        <taxon>Pseudomonadati</taxon>
        <taxon>Pseudomonadota</taxon>
        <taxon>Gammaproteobacteria</taxon>
        <taxon>Chromatiales</taxon>
        <taxon>Sedimenticolaceae</taxon>
        <taxon>Sedimenticola</taxon>
    </lineage>
</organism>
<proteinExistence type="inferred from homology"/>
<dbReference type="InterPro" id="IPR037913">
    <property type="entry name" value="ACD_IbpA/B"/>
</dbReference>
<gene>
    <name evidence="5" type="ORF">C3L24_07575</name>
</gene>
<dbReference type="Gene3D" id="2.60.40.790">
    <property type="match status" value="1"/>
</dbReference>
<evidence type="ECO:0000259" key="4">
    <source>
        <dbReference type="PROSITE" id="PS01031"/>
    </source>
</evidence>
<dbReference type="PROSITE" id="PS01031">
    <property type="entry name" value="SHSP"/>
    <property type="match status" value="1"/>
</dbReference>
<name>A0A657PYB6_9GAMM</name>
<accession>A0A657PYB6</accession>
<dbReference type="EMBL" id="PQCO01000197">
    <property type="protein sequence ID" value="PUE01641.1"/>
    <property type="molecule type" value="Genomic_DNA"/>
</dbReference>
<evidence type="ECO:0000256" key="2">
    <source>
        <dbReference type="PROSITE-ProRule" id="PRU00285"/>
    </source>
</evidence>
<dbReference type="CDD" id="cd06470">
    <property type="entry name" value="ACD_IbpA-B_like"/>
    <property type="match status" value="1"/>
</dbReference>
<dbReference type="InterPro" id="IPR008978">
    <property type="entry name" value="HSP20-like_chaperone"/>
</dbReference>
<keyword evidence="1" id="KW-0346">Stress response</keyword>
<evidence type="ECO:0000313" key="6">
    <source>
        <dbReference type="Proteomes" id="UP000250928"/>
    </source>
</evidence>
<comment type="caution">
    <text evidence="5">The sequence shown here is derived from an EMBL/GenBank/DDBJ whole genome shotgun (WGS) entry which is preliminary data.</text>
</comment>